<feature type="transmembrane region" description="Helical" evidence="7">
    <location>
        <begin position="347"/>
        <end position="366"/>
    </location>
</feature>
<dbReference type="InterPro" id="IPR030182">
    <property type="entry name" value="PUP_plant"/>
</dbReference>
<organism evidence="8 9">
    <name type="scientific">Papaver somniferum</name>
    <name type="common">Opium poppy</name>
    <dbReference type="NCBI Taxonomy" id="3469"/>
    <lineage>
        <taxon>Eukaryota</taxon>
        <taxon>Viridiplantae</taxon>
        <taxon>Streptophyta</taxon>
        <taxon>Embryophyta</taxon>
        <taxon>Tracheophyta</taxon>
        <taxon>Spermatophyta</taxon>
        <taxon>Magnoliopsida</taxon>
        <taxon>Ranunculales</taxon>
        <taxon>Papaveraceae</taxon>
        <taxon>Papaveroideae</taxon>
        <taxon>Papaver</taxon>
    </lineage>
</organism>
<keyword evidence="4 7" id="KW-0812">Transmembrane</keyword>
<dbReference type="EMBL" id="CM010715">
    <property type="protein sequence ID" value="RZC47192.1"/>
    <property type="molecule type" value="Genomic_DNA"/>
</dbReference>
<keyword evidence="3 7" id="KW-0813">Transport</keyword>
<accession>A0A4Y7IHL4</accession>
<dbReference type="InterPro" id="IPR037185">
    <property type="entry name" value="EmrE-like"/>
</dbReference>
<evidence type="ECO:0000256" key="4">
    <source>
        <dbReference type="ARBA" id="ARBA00022692"/>
    </source>
</evidence>
<evidence type="ECO:0000256" key="1">
    <source>
        <dbReference type="ARBA" id="ARBA00004141"/>
    </source>
</evidence>
<feature type="transmembrane region" description="Helical" evidence="7">
    <location>
        <begin position="174"/>
        <end position="199"/>
    </location>
</feature>
<proteinExistence type="inferred from homology"/>
<dbReference type="GO" id="GO:0005345">
    <property type="term" value="F:purine nucleobase transmembrane transporter activity"/>
    <property type="evidence" value="ECO:0007669"/>
    <property type="project" value="UniProtKB-UniRule"/>
</dbReference>
<dbReference type="PANTHER" id="PTHR31376">
    <property type="entry name" value="OS09G0467300 PROTEIN-RELATED"/>
    <property type="match status" value="1"/>
</dbReference>
<dbReference type="Proteomes" id="UP000316621">
    <property type="component" value="Chromosome 1"/>
</dbReference>
<dbReference type="SUPFAM" id="SSF103481">
    <property type="entry name" value="Multidrug resistance efflux transporter EmrE"/>
    <property type="match status" value="1"/>
</dbReference>
<comment type="similarity">
    <text evidence="2 7">Belongs to the purine permeases (TC 2.A.7.14) family.</text>
</comment>
<dbReference type="OMA" id="LGMEMVH"/>
<evidence type="ECO:0000256" key="7">
    <source>
        <dbReference type="RuleBase" id="RU368015"/>
    </source>
</evidence>
<keyword evidence="9" id="KW-1185">Reference proteome</keyword>
<evidence type="ECO:0000256" key="3">
    <source>
        <dbReference type="ARBA" id="ARBA00022448"/>
    </source>
</evidence>
<evidence type="ECO:0000313" key="9">
    <source>
        <dbReference type="Proteomes" id="UP000316621"/>
    </source>
</evidence>
<dbReference type="STRING" id="3469.A0A4Y7IHL4"/>
<comment type="subcellular location">
    <subcellularLocation>
        <location evidence="1 7">Membrane</location>
        <topology evidence="1 7">Multi-pass membrane protein</topology>
    </subcellularLocation>
</comment>
<keyword evidence="5 7" id="KW-1133">Transmembrane helix</keyword>
<reference evidence="8 9" key="1">
    <citation type="journal article" date="2018" name="Science">
        <title>The opium poppy genome and morphinan production.</title>
        <authorList>
            <person name="Guo L."/>
            <person name="Winzer T."/>
            <person name="Yang X."/>
            <person name="Li Y."/>
            <person name="Ning Z."/>
            <person name="He Z."/>
            <person name="Teodor R."/>
            <person name="Lu Y."/>
            <person name="Bowser T.A."/>
            <person name="Graham I.A."/>
            <person name="Ye K."/>
        </authorList>
    </citation>
    <scope>NUCLEOTIDE SEQUENCE [LARGE SCALE GENOMIC DNA]</scope>
    <source>
        <strain evidence="9">cv. HN1</strain>
        <tissue evidence="8">Leaves</tissue>
    </source>
</reference>
<feature type="transmembrane region" description="Helical" evidence="7">
    <location>
        <begin position="146"/>
        <end position="168"/>
    </location>
</feature>
<feature type="transmembrane region" description="Helical" evidence="7">
    <location>
        <begin position="82"/>
        <end position="103"/>
    </location>
</feature>
<sequence>MRERVVGDHNKHYKYGENDGGINIMQHQEEDYQEDHHSSSSMSVNTETALFVTESTTDQPKATSLGNINDNIKNSCRRDLRYWILLVITYAALVVGSVSSSLLSRFYFIHGGSSRWVSVQSAGFTILLIPMLFNKDHNKPWPFSSFTLKLLLISIGIGLMLGVNNLLFSWGVSYLPVSTASLLLSTQLAFNLILSVIIVKQKVTFKNLNCVVLLTLSSVLLALTHSHDRPEGVSQKQYFLGFFSILGAGLLFALYLPLVDMIYSRNVKSYQLVMEMQFVTELAATVLATVGMLADGGFGEMKRESVSGFNLGTASYWLTIGFTIFCWQFTFMGTAGLVFLTTSLNSGICMTAILSMNVVGGVLAYGDSFGGAKAISTVLCVWGFSSYLYGEYIKMKDCKKKSLLEEEDGDIGEENRIEMKPMNHNQDSRNCFN</sequence>
<evidence type="ECO:0000313" key="8">
    <source>
        <dbReference type="EMBL" id="RZC47192.1"/>
    </source>
</evidence>
<keyword evidence="6 7" id="KW-0472">Membrane</keyword>
<protein>
    <recommendedName>
        <fullName evidence="7">Probable purine permease</fullName>
    </recommendedName>
</protein>
<dbReference type="PANTHER" id="PTHR31376:SF3">
    <property type="entry name" value="PURINE PERMEASE 4-RELATED"/>
    <property type="match status" value="1"/>
</dbReference>
<feature type="transmembrane region" description="Helical" evidence="7">
    <location>
        <begin position="372"/>
        <end position="390"/>
    </location>
</feature>
<feature type="transmembrane region" description="Helical" evidence="7">
    <location>
        <begin position="115"/>
        <end position="134"/>
    </location>
</feature>
<feature type="transmembrane region" description="Helical" evidence="7">
    <location>
        <begin position="208"/>
        <end position="226"/>
    </location>
</feature>
<name>A0A4Y7IHL4_PAPSO</name>
<feature type="transmembrane region" description="Helical" evidence="7">
    <location>
        <begin position="314"/>
        <end position="340"/>
    </location>
</feature>
<dbReference type="Pfam" id="PF16913">
    <property type="entry name" value="PUNUT"/>
    <property type="match status" value="1"/>
</dbReference>
<evidence type="ECO:0000256" key="5">
    <source>
        <dbReference type="ARBA" id="ARBA00022989"/>
    </source>
</evidence>
<feature type="transmembrane region" description="Helical" evidence="7">
    <location>
        <begin position="278"/>
        <end position="294"/>
    </location>
</feature>
<gene>
    <name evidence="8" type="ORF">C5167_040132</name>
</gene>
<feature type="transmembrane region" description="Helical" evidence="7">
    <location>
        <begin position="238"/>
        <end position="258"/>
    </location>
</feature>
<dbReference type="GO" id="GO:0016020">
    <property type="term" value="C:membrane"/>
    <property type="evidence" value="ECO:0007669"/>
    <property type="project" value="UniProtKB-SubCell"/>
</dbReference>
<evidence type="ECO:0000256" key="6">
    <source>
        <dbReference type="ARBA" id="ARBA00023136"/>
    </source>
</evidence>
<dbReference type="Gramene" id="RZC47192">
    <property type="protein sequence ID" value="RZC47192"/>
    <property type="gene ID" value="C5167_040132"/>
</dbReference>
<evidence type="ECO:0000256" key="2">
    <source>
        <dbReference type="ARBA" id="ARBA00006213"/>
    </source>
</evidence>
<dbReference type="AlphaFoldDB" id="A0A4Y7IHL4"/>
<dbReference type="GO" id="GO:0015211">
    <property type="term" value="F:purine nucleoside transmembrane transporter activity"/>
    <property type="evidence" value="ECO:0007669"/>
    <property type="project" value="UniProtKB-UniRule"/>
</dbReference>